<keyword evidence="2" id="KW-1185">Reference proteome</keyword>
<reference evidence="1 2" key="1">
    <citation type="submission" date="2021-06" db="EMBL/GenBank/DDBJ databases">
        <title>Caerostris extrusa draft genome.</title>
        <authorList>
            <person name="Kono N."/>
            <person name="Arakawa K."/>
        </authorList>
    </citation>
    <scope>NUCLEOTIDE SEQUENCE [LARGE SCALE GENOMIC DNA]</scope>
</reference>
<protein>
    <submittedName>
        <fullName evidence="1">Uncharacterized protein</fullName>
    </submittedName>
</protein>
<proteinExistence type="predicted"/>
<name>A0AAV4R1B9_CAEEX</name>
<sequence>MLCMAVDRNRFVHRNRIRELVSSIPKALSLPFVLQSWILSPFLGHLFLEEIPSLQFAKVLMSLFGGWRSFFFPSLDFFPVTTRGKYWLLLQVSVACSEKNF</sequence>
<organism evidence="1 2">
    <name type="scientific">Caerostris extrusa</name>
    <name type="common">Bark spider</name>
    <name type="synonym">Caerostris bankana</name>
    <dbReference type="NCBI Taxonomy" id="172846"/>
    <lineage>
        <taxon>Eukaryota</taxon>
        <taxon>Metazoa</taxon>
        <taxon>Ecdysozoa</taxon>
        <taxon>Arthropoda</taxon>
        <taxon>Chelicerata</taxon>
        <taxon>Arachnida</taxon>
        <taxon>Araneae</taxon>
        <taxon>Araneomorphae</taxon>
        <taxon>Entelegynae</taxon>
        <taxon>Araneoidea</taxon>
        <taxon>Araneidae</taxon>
        <taxon>Caerostris</taxon>
    </lineage>
</organism>
<evidence type="ECO:0000313" key="2">
    <source>
        <dbReference type="Proteomes" id="UP001054945"/>
    </source>
</evidence>
<evidence type="ECO:0000313" key="1">
    <source>
        <dbReference type="EMBL" id="GIY14361.1"/>
    </source>
</evidence>
<gene>
    <name evidence="1" type="ORF">CEXT_65721</name>
</gene>
<dbReference type="AlphaFoldDB" id="A0AAV4R1B9"/>
<accession>A0AAV4R1B9</accession>
<dbReference type="EMBL" id="BPLR01007070">
    <property type="protein sequence ID" value="GIY14361.1"/>
    <property type="molecule type" value="Genomic_DNA"/>
</dbReference>
<dbReference type="Proteomes" id="UP001054945">
    <property type="component" value="Unassembled WGS sequence"/>
</dbReference>
<comment type="caution">
    <text evidence="1">The sequence shown here is derived from an EMBL/GenBank/DDBJ whole genome shotgun (WGS) entry which is preliminary data.</text>
</comment>